<protein>
    <submittedName>
        <fullName evidence="1">Uncharacterized protein</fullName>
    </submittedName>
</protein>
<dbReference type="InterPro" id="IPR027417">
    <property type="entry name" value="P-loop_NTPase"/>
</dbReference>
<accession>A0AAU7GGI3</accession>
<dbReference type="EMBL" id="CP157390">
    <property type="protein sequence ID" value="XBM49158.1"/>
    <property type="molecule type" value="Genomic_DNA"/>
</dbReference>
<dbReference type="AlphaFoldDB" id="A0AAU7GGI3"/>
<evidence type="ECO:0000313" key="1">
    <source>
        <dbReference type="EMBL" id="XBM49158.1"/>
    </source>
</evidence>
<dbReference type="CDD" id="cd01983">
    <property type="entry name" value="SIMIBI"/>
    <property type="match status" value="1"/>
</dbReference>
<dbReference type="Gene3D" id="3.40.50.300">
    <property type="entry name" value="P-loop containing nucleotide triphosphate hydrolases"/>
    <property type="match status" value="1"/>
</dbReference>
<gene>
    <name evidence="1" type="ORF">AAME72_04685</name>
</gene>
<name>A0AAU7GGI3_9MICO</name>
<reference evidence="1" key="1">
    <citation type="submission" date="2024-05" db="EMBL/GenBank/DDBJ databases">
        <title>The Natural Products Discovery Center: Release of the First 8490 Sequenced Strains for Exploring Actinobacteria Biosynthetic Diversity.</title>
        <authorList>
            <person name="Kalkreuter E."/>
            <person name="Kautsar S.A."/>
            <person name="Yang D."/>
            <person name="Bader C.D."/>
            <person name="Teijaro C.N."/>
            <person name="Fluegel L."/>
            <person name="Davis C.M."/>
            <person name="Simpson J.R."/>
            <person name="Lauterbach L."/>
            <person name="Steele A.D."/>
            <person name="Gui C."/>
            <person name="Meng S."/>
            <person name="Li G."/>
            <person name="Viehrig K."/>
            <person name="Ye F."/>
            <person name="Su P."/>
            <person name="Kiefer A.F."/>
            <person name="Nichols A."/>
            <person name="Cepeda A.J."/>
            <person name="Yan W."/>
            <person name="Fan B."/>
            <person name="Jiang Y."/>
            <person name="Adhikari A."/>
            <person name="Zheng C.-J."/>
            <person name="Schuster L."/>
            <person name="Cowan T.M."/>
            <person name="Smanski M.J."/>
            <person name="Chevrette M.G."/>
            <person name="de Carvalho L.P.S."/>
            <person name="Shen B."/>
        </authorList>
    </citation>
    <scope>NUCLEOTIDE SEQUENCE</scope>
    <source>
        <strain evidence="1">NPDC080035</strain>
    </source>
</reference>
<dbReference type="SUPFAM" id="SSF52540">
    <property type="entry name" value="P-loop containing nucleoside triphosphate hydrolases"/>
    <property type="match status" value="1"/>
</dbReference>
<proteinExistence type="predicted"/>
<organism evidence="1">
    <name type="scientific">Leifsonia sp. NPDC080035</name>
    <dbReference type="NCBI Taxonomy" id="3143936"/>
    <lineage>
        <taxon>Bacteria</taxon>
        <taxon>Bacillati</taxon>
        <taxon>Actinomycetota</taxon>
        <taxon>Actinomycetes</taxon>
        <taxon>Micrococcales</taxon>
        <taxon>Microbacteriaceae</taxon>
        <taxon>Leifsonia</taxon>
    </lineage>
</organism>
<sequence length="172" mass="18167">MTAALFLNGTVGSGKSATADAVGDLLAERGIPHAVIDLDALRRVWPAPADDPFQTELELANLSDYARNASAAGARVLVLAGVVEEVAALPRYEEAVGGPVTLVRLRADPGVTERRLRARHSADPDGLDWHLARRGELEAVLDGAGLPDTTVTTDDRTPRQVAEEALSGWDAV</sequence>
<dbReference type="RefSeq" id="WP_348789077.1">
    <property type="nucleotide sequence ID" value="NZ_CP157390.1"/>
</dbReference>